<dbReference type="AlphaFoldDB" id="D5RPF4"/>
<dbReference type="Proteomes" id="UP000005324">
    <property type="component" value="Unassembled WGS sequence"/>
</dbReference>
<keyword evidence="1" id="KW-0812">Transmembrane</keyword>
<reference evidence="2 3" key="1">
    <citation type="submission" date="2010-04" db="EMBL/GenBank/DDBJ databases">
        <authorList>
            <person name="Qin X."/>
            <person name="Bachman B."/>
            <person name="Battles P."/>
            <person name="Bell A."/>
            <person name="Bess C."/>
            <person name="Bickham C."/>
            <person name="Chaboub L."/>
            <person name="Chen D."/>
            <person name="Coyle M."/>
            <person name="Deiros D.R."/>
            <person name="Dinh H."/>
            <person name="Forbes L."/>
            <person name="Fowler G."/>
            <person name="Francisco L."/>
            <person name="Fu Q."/>
            <person name="Gubbala S."/>
            <person name="Hale W."/>
            <person name="Han Y."/>
            <person name="Hemphill L."/>
            <person name="Highlander S.K."/>
            <person name="Hirani K."/>
            <person name="Hogues M."/>
            <person name="Jackson L."/>
            <person name="Jakkamsetti A."/>
            <person name="Javaid M."/>
            <person name="Jiang H."/>
            <person name="Korchina V."/>
            <person name="Kovar C."/>
            <person name="Lara F."/>
            <person name="Lee S."/>
            <person name="Mata R."/>
            <person name="Mathew T."/>
            <person name="Moen C."/>
            <person name="Morales K."/>
            <person name="Munidasa M."/>
            <person name="Nazareth L."/>
            <person name="Ngo R."/>
            <person name="Nguyen L."/>
            <person name="Okwuonu G."/>
            <person name="Ongeri F."/>
            <person name="Patil S."/>
            <person name="Petrosino J."/>
            <person name="Pham C."/>
            <person name="Pham P."/>
            <person name="Pu L.-L."/>
            <person name="Puazo M."/>
            <person name="Raj R."/>
            <person name="Reid J."/>
            <person name="Rouhana J."/>
            <person name="Saada N."/>
            <person name="Shang Y."/>
            <person name="Simmons D."/>
            <person name="Thornton R."/>
            <person name="Warren J."/>
            <person name="Weissenberger G."/>
            <person name="Zhang J."/>
            <person name="Zhang L."/>
            <person name="Zhou C."/>
            <person name="Zhu D."/>
            <person name="Muzny D."/>
            <person name="Worley K."/>
            <person name="Gibbs R."/>
        </authorList>
    </citation>
    <scope>NUCLEOTIDE SEQUENCE [LARGE SCALE GENOMIC DNA]</scope>
    <source>
        <strain evidence="2 3">ATCC 49957</strain>
    </source>
</reference>
<organism evidence="2 3">
    <name type="scientific">Pseudoroseomonas cervicalis ATCC 49957</name>
    <dbReference type="NCBI Taxonomy" id="525371"/>
    <lineage>
        <taxon>Bacteria</taxon>
        <taxon>Pseudomonadati</taxon>
        <taxon>Pseudomonadota</taxon>
        <taxon>Alphaproteobacteria</taxon>
        <taxon>Acetobacterales</taxon>
        <taxon>Roseomonadaceae</taxon>
        <taxon>Roseomonas</taxon>
    </lineage>
</organism>
<evidence type="ECO:0000256" key="1">
    <source>
        <dbReference type="SAM" id="Phobius"/>
    </source>
</evidence>
<dbReference type="EMBL" id="ADVL01000631">
    <property type="protein sequence ID" value="EFH10815.1"/>
    <property type="molecule type" value="Genomic_DNA"/>
</dbReference>
<protein>
    <submittedName>
        <fullName evidence="2">Uncharacterized protein</fullName>
    </submittedName>
</protein>
<dbReference type="HOGENOM" id="CLU_2919861_0_0_5"/>
<dbReference type="RefSeq" id="WP_007001996.1">
    <property type="nucleotide sequence ID" value="NZ_GG770777.1"/>
</dbReference>
<keyword evidence="3" id="KW-1185">Reference proteome</keyword>
<accession>D5RPF4</accession>
<keyword evidence="1" id="KW-1133">Transmembrane helix</keyword>
<gene>
    <name evidence="2" type="ORF">HMPREF0731_2965</name>
</gene>
<keyword evidence="1" id="KW-0472">Membrane</keyword>
<name>D5RPF4_9PROT</name>
<comment type="caution">
    <text evidence="2">The sequence shown here is derived from an EMBL/GenBank/DDBJ whole genome shotgun (WGS) entry which is preliminary data.</text>
</comment>
<feature type="transmembrane region" description="Helical" evidence="1">
    <location>
        <begin position="32"/>
        <end position="49"/>
    </location>
</feature>
<evidence type="ECO:0000313" key="2">
    <source>
        <dbReference type="EMBL" id="EFH10815.1"/>
    </source>
</evidence>
<proteinExistence type="predicted"/>
<evidence type="ECO:0000313" key="3">
    <source>
        <dbReference type="Proteomes" id="UP000005324"/>
    </source>
</evidence>
<sequence>MILRFLLLILLGAALVARPSGPAWLQAVPEALLWGLLVLVALWTLWRLYRSLMAGIRDMNE</sequence>